<comment type="caution">
    <text evidence="1">The sequence shown here is derived from an EMBL/GenBank/DDBJ whole genome shotgun (WGS) entry which is preliminary data.</text>
</comment>
<name>A0A8H7XT22_PSICU</name>
<dbReference type="EMBL" id="JAFIQS010000010">
    <property type="protein sequence ID" value="KAG5165150.1"/>
    <property type="molecule type" value="Genomic_DNA"/>
</dbReference>
<sequence>MTELSIGNPKIGHSQELGSRVGILKRNSISYNGVYQPLAWGTIRQTSQFVLAIGWDNVQAHLNAIHIPPVKPLAELNLSDISDLVVSHVILHRRSNSSVM</sequence>
<gene>
    <name evidence="1" type="ORF">JR316_009846</name>
</gene>
<dbReference type="AlphaFoldDB" id="A0A8H7XT22"/>
<proteinExistence type="predicted"/>
<accession>A0A8H7XT22</accession>
<protein>
    <submittedName>
        <fullName evidence="1">Uncharacterized protein</fullName>
    </submittedName>
</protein>
<reference evidence="1" key="1">
    <citation type="submission" date="2021-02" db="EMBL/GenBank/DDBJ databases">
        <title>Psilocybe cubensis genome.</title>
        <authorList>
            <person name="Mckernan K.J."/>
            <person name="Crawford S."/>
            <person name="Trippe A."/>
            <person name="Kane L.T."/>
            <person name="Mclaughlin S."/>
        </authorList>
    </citation>
    <scope>NUCLEOTIDE SEQUENCE [LARGE SCALE GENOMIC DNA]</scope>
    <source>
        <strain evidence="1">MGC-MH-2018</strain>
    </source>
</reference>
<organism evidence="1">
    <name type="scientific">Psilocybe cubensis</name>
    <name type="common">Psychedelic mushroom</name>
    <name type="synonym">Stropharia cubensis</name>
    <dbReference type="NCBI Taxonomy" id="181762"/>
    <lineage>
        <taxon>Eukaryota</taxon>
        <taxon>Fungi</taxon>
        <taxon>Dikarya</taxon>
        <taxon>Basidiomycota</taxon>
        <taxon>Agaricomycotina</taxon>
        <taxon>Agaricomycetes</taxon>
        <taxon>Agaricomycetidae</taxon>
        <taxon>Agaricales</taxon>
        <taxon>Agaricineae</taxon>
        <taxon>Strophariaceae</taxon>
        <taxon>Psilocybe</taxon>
    </lineage>
</organism>
<evidence type="ECO:0000313" key="1">
    <source>
        <dbReference type="EMBL" id="KAG5165150.1"/>
    </source>
</evidence>